<dbReference type="RefSeq" id="WP_222199165.1">
    <property type="nucleotide sequence ID" value="NZ_JAIMFO010000005.1"/>
</dbReference>
<accession>A0ABS7MJ98</accession>
<dbReference type="EMBL" id="JAIMFO010000005">
    <property type="protein sequence ID" value="MBY4797448.1"/>
    <property type="molecule type" value="Genomic_DNA"/>
</dbReference>
<comment type="caution">
    <text evidence="1">The sequence shown here is derived from an EMBL/GenBank/DDBJ whole genome shotgun (WGS) entry which is preliminary data.</text>
</comment>
<evidence type="ECO:0000313" key="1">
    <source>
        <dbReference type="EMBL" id="MBY4797448.1"/>
    </source>
</evidence>
<evidence type="ECO:0000313" key="2">
    <source>
        <dbReference type="Proteomes" id="UP000700908"/>
    </source>
</evidence>
<dbReference type="Proteomes" id="UP000700908">
    <property type="component" value="Unassembled WGS sequence"/>
</dbReference>
<sequence length="78" mass="8563">MITFNEAKEKAKKLFPSANYFSEYEDAFVFSDYEDCSIGGSSPLVVLKSSGDCINYIAYTSGHNELVTIEEGYISAVG</sequence>
<evidence type="ECO:0008006" key="3">
    <source>
        <dbReference type="Google" id="ProtNLM"/>
    </source>
</evidence>
<name>A0ABS7MJ98_9ACTN</name>
<organism evidence="1 2">
    <name type="scientific">Collinsella ureilytica</name>
    <dbReference type="NCBI Taxonomy" id="2869515"/>
    <lineage>
        <taxon>Bacteria</taxon>
        <taxon>Bacillati</taxon>
        <taxon>Actinomycetota</taxon>
        <taxon>Coriobacteriia</taxon>
        <taxon>Coriobacteriales</taxon>
        <taxon>Coriobacteriaceae</taxon>
        <taxon>Collinsella</taxon>
    </lineage>
</organism>
<reference evidence="1 2" key="1">
    <citation type="submission" date="2021-08" db="EMBL/GenBank/DDBJ databases">
        <title>Collinsella faecalis sp. nov. isolated from swine faeces.</title>
        <authorList>
            <person name="Oh B.S."/>
            <person name="Lee J.H."/>
        </authorList>
    </citation>
    <scope>NUCLEOTIDE SEQUENCE [LARGE SCALE GENOMIC DNA]</scope>
    <source>
        <strain evidence="1 2">AGMB00827</strain>
    </source>
</reference>
<protein>
    <recommendedName>
        <fullName evidence="3">Immunity protein 35 domain-containing protein</fullName>
    </recommendedName>
</protein>
<keyword evidence="2" id="KW-1185">Reference proteome</keyword>
<proteinExistence type="predicted"/>
<gene>
    <name evidence="1" type="ORF">K6V98_03635</name>
</gene>